<dbReference type="AlphaFoldDB" id="A0AAD9V0F6"/>
<feature type="region of interest" description="Disordered" evidence="1">
    <location>
        <begin position="26"/>
        <end position="47"/>
    </location>
</feature>
<evidence type="ECO:0000256" key="1">
    <source>
        <dbReference type="SAM" id="MobiDB-lite"/>
    </source>
</evidence>
<keyword evidence="4" id="KW-1185">Reference proteome</keyword>
<evidence type="ECO:0000313" key="4">
    <source>
        <dbReference type="Proteomes" id="UP001249851"/>
    </source>
</evidence>
<sequence>MDTSQGFFHALMLCLSLATSSVLAESTTNSPPGVNCPRHPGSDPTDVNTRIQKLASEKVYYAKDDEYKYKIAICQMNRLEPNAVQQMGNKWKPGTPWLPVGRYDGAQVIGGSK</sequence>
<name>A0AAD9V0F6_ACRCE</name>
<feature type="signal peptide" evidence="2">
    <location>
        <begin position="1"/>
        <end position="24"/>
    </location>
</feature>
<feature type="chain" id="PRO_5042265461" evidence="2">
    <location>
        <begin position="25"/>
        <end position="113"/>
    </location>
</feature>
<accession>A0AAD9V0F6</accession>
<dbReference type="Proteomes" id="UP001249851">
    <property type="component" value="Unassembled WGS sequence"/>
</dbReference>
<comment type="caution">
    <text evidence="3">The sequence shown here is derived from an EMBL/GenBank/DDBJ whole genome shotgun (WGS) entry which is preliminary data.</text>
</comment>
<protein>
    <submittedName>
        <fullName evidence="3">Uncharacterized protein</fullName>
    </submittedName>
</protein>
<proteinExistence type="predicted"/>
<organism evidence="3 4">
    <name type="scientific">Acropora cervicornis</name>
    <name type="common">Staghorn coral</name>
    <dbReference type="NCBI Taxonomy" id="6130"/>
    <lineage>
        <taxon>Eukaryota</taxon>
        <taxon>Metazoa</taxon>
        <taxon>Cnidaria</taxon>
        <taxon>Anthozoa</taxon>
        <taxon>Hexacorallia</taxon>
        <taxon>Scleractinia</taxon>
        <taxon>Astrocoeniina</taxon>
        <taxon>Acroporidae</taxon>
        <taxon>Acropora</taxon>
    </lineage>
</organism>
<dbReference type="EMBL" id="JARQWQ010000055">
    <property type="protein sequence ID" value="KAK2556562.1"/>
    <property type="molecule type" value="Genomic_DNA"/>
</dbReference>
<reference evidence="3" key="2">
    <citation type="journal article" date="2023" name="Science">
        <title>Genomic signatures of disease resistance in endangered staghorn corals.</title>
        <authorList>
            <person name="Vollmer S.V."/>
            <person name="Selwyn J.D."/>
            <person name="Despard B.A."/>
            <person name="Roesel C.L."/>
        </authorList>
    </citation>
    <scope>NUCLEOTIDE SEQUENCE</scope>
    <source>
        <strain evidence="3">K2</strain>
    </source>
</reference>
<evidence type="ECO:0000256" key="2">
    <source>
        <dbReference type="SAM" id="SignalP"/>
    </source>
</evidence>
<keyword evidence="2" id="KW-0732">Signal</keyword>
<evidence type="ECO:0000313" key="3">
    <source>
        <dbReference type="EMBL" id="KAK2556562.1"/>
    </source>
</evidence>
<reference evidence="3" key="1">
    <citation type="journal article" date="2023" name="G3 (Bethesda)">
        <title>Whole genome assembly and annotation of the endangered Caribbean coral Acropora cervicornis.</title>
        <authorList>
            <person name="Selwyn J.D."/>
            <person name="Vollmer S.V."/>
        </authorList>
    </citation>
    <scope>NUCLEOTIDE SEQUENCE</scope>
    <source>
        <strain evidence="3">K2</strain>
    </source>
</reference>
<gene>
    <name evidence="3" type="ORF">P5673_021475</name>
</gene>